<organism evidence="1 2">
    <name type="scientific">Caballeronia terrestris</name>
    <dbReference type="NCBI Taxonomy" id="1226301"/>
    <lineage>
        <taxon>Bacteria</taxon>
        <taxon>Pseudomonadati</taxon>
        <taxon>Pseudomonadota</taxon>
        <taxon>Betaproteobacteria</taxon>
        <taxon>Burkholderiales</taxon>
        <taxon>Burkholderiaceae</taxon>
        <taxon>Caballeronia</taxon>
    </lineage>
</organism>
<gene>
    <name evidence="1" type="ORF">AWB67_07640</name>
</gene>
<dbReference type="EMBL" id="FCOL02000541">
    <property type="protein sequence ID" value="SAL88677.1"/>
    <property type="molecule type" value="Genomic_DNA"/>
</dbReference>
<proteinExistence type="predicted"/>
<keyword evidence="2" id="KW-1185">Reference proteome</keyword>
<comment type="caution">
    <text evidence="1">The sequence shown here is derived from an EMBL/GenBank/DDBJ whole genome shotgun (WGS) entry which is preliminary data.</text>
</comment>
<dbReference type="AlphaFoldDB" id="A0A158L5L4"/>
<evidence type="ECO:0000313" key="2">
    <source>
        <dbReference type="Proteomes" id="UP000054925"/>
    </source>
</evidence>
<reference evidence="1" key="1">
    <citation type="submission" date="2016-01" db="EMBL/GenBank/DDBJ databases">
        <authorList>
            <person name="Peeters C."/>
        </authorList>
    </citation>
    <scope>NUCLEOTIDE SEQUENCE [LARGE SCALE GENOMIC DNA]</scope>
    <source>
        <strain evidence="1">LMG 22937</strain>
    </source>
</reference>
<accession>A0A158L5L4</accession>
<dbReference type="Proteomes" id="UP000054925">
    <property type="component" value="Unassembled WGS sequence"/>
</dbReference>
<sequence>MNAFTPSWSARFLIPCSIALNQGMPPIFTTTPMTGLSGDAEARLVAKAKAMALKLNVRMMFLNMSPPNYAWSWHQTLESEYWKPGFDSLLNVAKSI</sequence>
<protein>
    <submittedName>
        <fullName evidence="1">Uncharacterized protein</fullName>
    </submittedName>
</protein>
<name>A0A158L5L4_9BURK</name>
<evidence type="ECO:0000313" key="1">
    <source>
        <dbReference type="EMBL" id="SAL88677.1"/>
    </source>
</evidence>